<dbReference type="OrthoDB" id="6243281at2759"/>
<evidence type="ECO:0000313" key="3">
    <source>
        <dbReference type="EMBL" id="KAF5397838.1"/>
    </source>
</evidence>
<keyword evidence="4" id="KW-1185">Reference proteome</keyword>
<gene>
    <name evidence="3" type="ORF">PHET_08909</name>
</gene>
<feature type="compositionally biased region" description="Low complexity" evidence="2">
    <location>
        <begin position="1187"/>
        <end position="1200"/>
    </location>
</feature>
<feature type="coiled-coil region" evidence="1">
    <location>
        <begin position="758"/>
        <end position="925"/>
    </location>
</feature>
<feature type="coiled-coil region" evidence="1">
    <location>
        <begin position="300"/>
        <end position="348"/>
    </location>
</feature>
<organism evidence="3 4">
    <name type="scientific">Paragonimus heterotremus</name>
    <dbReference type="NCBI Taxonomy" id="100268"/>
    <lineage>
        <taxon>Eukaryota</taxon>
        <taxon>Metazoa</taxon>
        <taxon>Spiralia</taxon>
        <taxon>Lophotrochozoa</taxon>
        <taxon>Platyhelminthes</taxon>
        <taxon>Trematoda</taxon>
        <taxon>Digenea</taxon>
        <taxon>Plagiorchiida</taxon>
        <taxon>Troglotremata</taxon>
        <taxon>Troglotrematidae</taxon>
        <taxon>Paragonimus</taxon>
    </lineage>
</organism>
<feature type="coiled-coil region" evidence="1">
    <location>
        <begin position="383"/>
        <end position="437"/>
    </location>
</feature>
<reference evidence="3" key="1">
    <citation type="submission" date="2019-05" db="EMBL/GenBank/DDBJ databases">
        <title>Annotation for the trematode Paragonimus heterotremus.</title>
        <authorList>
            <person name="Choi Y.-J."/>
        </authorList>
    </citation>
    <scope>NUCLEOTIDE SEQUENCE</scope>
    <source>
        <strain evidence="3">LC</strain>
    </source>
</reference>
<evidence type="ECO:0000256" key="1">
    <source>
        <dbReference type="SAM" id="Coils"/>
    </source>
</evidence>
<dbReference type="AlphaFoldDB" id="A0A8J4WF04"/>
<dbReference type="SUPFAM" id="SSF57997">
    <property type="entry name" value="Tropomyosin"/>
    <property type="match status" value="1"/>
</dbReference>
<feature type="compositionally biased region" description="Basic and acidic residues" evidence="2">
    <location>
        <begin position="1217"/>
        <end position="1227"/>
    </location>
</feature>
<evidence type="ECO:0000313" key="4">
    <source>
        <dbReference type="Proteomes" id="UP000748531"/>
    </source>
</evidence>
<keyword evidence="1" id="KW-0175">Coiled coil</keyword>
<feature type="region of interest" description="Disordered" evidence="2">
    <location>
        <begin position="1182"/>
        <end position="1227"/>
    </location>
</feature>
<proteinExistence type="predicted"/>
<dbReference type="PANTHER" id="PTHR23159">
    <property type="entry name" value="CENTROSOMAL PROTEIN 2"/>
    <property type="match status" value="1"/>
</dbReference>
<accession>A0A8J4WF04</accession>
<protein>
    <submittedName>
        <fullName evidence="3">Putative ATP synthase F1 delta subunit</fullName>
    </submittedName>
</protein>
<name>A0A8J4WF04_9TREM</name>
<dbReference type="EMBL" id="LUCH01005716">
    <property type="protein sequence ID" value="KAF5397838.1"/>
    <property type="molecule type" value="Genomic_DNA"/>
</dbReference>
<feature type="region of interest" description="Disordered" evidence="2">
    <location>
        <begin position="1035"/>
        <end position="1061"/>
    </location>
</feature>
<feature type="region of interest" description="Disordered" evidence="2">
    <location>
        <begin position="996"/>
        <end position="1018"/>
    </location>
</feature>
<evidence type="ECO:0000256" key="2">
    <source>
        <dbReference type="SAM" id="MobiDB-lite"/>
    </source>
</evidence>
<dbReference type="Proteomes" id="UP000748531">
    <property type="component" value="Unassembled WGS sequence"/>
</dbReference>
<dbReference type="PANTHER" id="PTHR23159:SF31">
    <property type="entry name" value="CENTROSOME-ASSOCIATED PROTEIN CEP250 ISOFORM X1"/>
    <property type="match status" value="1"/>
</dbReference>
<sequence length="1227" mass="139560">MLPFLQARVMQVATQKLDCIQKWIEVIILKRPAFEDNHDTTLLELIDLAKEGLLLKSTAPTDLYRVVLDILSDFYAVDVAEVLLPTKIDSVNYSVYGKCCLLLLVLAMGLRLKCKLFMSAAFKLPAALHYTVVEMTQPLIDDSPISLTSFSSLTVDSENRPSTPVGRSNPLRTFPVTCPVGGRMPFSVRVEKSDITVLAISDERQTPQTRCRSPSAEHYMSPISATSPNRLFGAKTNGLRLRNPALKSVFDTEFEQVDSPLYSLKTILDSPNLIPKSHYLTKLEELREVSAQLAEVRHLYEETTMEVQRLNSCNQNLELQCKELEVKLKRRELELTELQDELACEQESRLNCEGAAQHSDRLRERLNCAFEELKSLSKVAVENTELHKEVSQLRAQVKSLESLRPRLIDQQLLRHQLESLKEKLRVADEKVLQLICEREESLATTLAESSAKSLEYKKHLKSYDAMLRDGCVTCHSVNFNLSPDSSQPGMGEELDSRREGDNISAERIVSSVCDSQTLANVISTSYTPENLASVVAVNEQIASLESALSATRVDFQDAKRQVIRWQCRTIAAKALSFRRLESFEKVATELTAALSKASQLEAFYAEKFTWMETQLTAMKSRLQSAEESVSSFDRNCVETQEAWIAREKKLRAELEHCEQTSKITCSELTEQLQMRIEEVHQKDSKMFTVRVNHHMFTRQMGLLGEYCTATSAVWKLFLSFSFQFFLSGPQSVLFQIDRLRNQLSTLSAEQSAAVLQKNQQYQALQTRLNVEIQQLKDTGEAASRHAVCLQRELEESQEKTEVYKQKLQDTLRSVESKGLELSELRLAYSDLQKRSAKTENDLSLMKNQVQSLTKELADRKSCLSELEREKHCLETRCNVLSDRSATLEADAQHYQDRIREYKSLIDSAQQDRAETERRCGTLRDQLHLVESDWMHSQAQLSQTRSQLTQVEQLLHETKLKLQRMEYSYADTLERLTRYESRRNRVSVKRSWPPYADTTAPISPRNFREGKTYSGNSPERHSRRFCRFILDPEDEPQGDLETKSIPQRPTTCGDVADTKKEIPPTTEHSTLKMDYAAAPRSYIPETPCLWNIPSVVLATQTDNMTEQLTTNTIGRTESATALSVRSVATESVGTESVDYERQLSLPNIQTSKKKVKIWKLRKILKRKKQLSDDGEVSCTEDLKQNVRSAHSSPSSPPHLSAETVDNEISKPIPVSLMTDKKSRLECKP</sequence>
<comment type="caution">
    <text evidence="3">The sequence shown here is derived from an EMBL/GenBank/DDBJ whole genome shotgun (WGS) entry which is preliminary data.</text>
</comment>